<organism evidence="4 5">
    <name type="scientific">Vibrio mimicus</name>
    <dbReference type="NCBI Taxonomy" id="674"/>
    <lineage>
        <taxon>Bacteria</taxon>
        <taxon>Pseudomonadati</taxon>
        <taxon>Pseudomonadota</taxon>
        <taxon>Gammaproteobacteria</taxon>
        <taxon>Vibrionales</taxon>
        <taxon>Vibrionaceae</taxon>
        <taxon>Vibrio</taxon>
    </lineage>
</organism>
<dbReference type="InterPro" id="IPR013655">
    <property type="entry name" value="PAS_fold_3"/>
</dbReference>
<keyword evidence="5" id="KW-1185">Reference proteome</keyword>
<dbReference type="InterPro" id="IPR004089">
    <property type="entry name" value="MCPsignal_dom"/>
</dbReference>
<name>A0A2J9V399_VIBMI</name>
<protein>
    <submittedName>
        <fullName evidence="4">Methyl-accepting chemotaxis protein</fullName>
    </submittedName>
</protein>
<dbReference type="OrthoDB" id="9765776at2"/>
<feature type="domain" description="PAC" evidence="3">
    <location>
        <begin position="93"/>
        <end position="145"/>
    </location>
</feature>
<gene>
    <name evidence="4" type="ORF">AL544_020395</name>
</gene>
<comment type="caution">
    <text evidence="4">The sequence shown here is derived from an EMBL/GenBank/DDBJ whole genome shotgun (WGS) entry which is preliminary data.</text>
</comment>
<dbReference type="InterPro" id="IPR035965">
    <property type="entry name" value="PAS-like_dom_sf"/>
</dbReference>
<dbReference type="SMART" id="SM00283">
    <property type="entry name" value="MA"/>
    <property type="match status" value="1"/>
</dbReference>
<dbReference type="InterPro" id="IPR013656">
    <property type="entry name" value="PAS_4"/>
</dbReference>
<dbReference type="RefSeq" id="WP_001117423.1">
    <property type="nucleotide sequence ID" value="NZ_CAWMSS010000001.1"/>
</dbReference>
<dbReference type="PROSITE" id="PS50113">
    <property type="entry name" value="PAC"/>
    <property type="match status" value="2"/>
</dbReference>
<evidence type="ECO:0000259" key="3">
    <source>
        <dbReference type="PROSITE" id="PS50113"/>
    </source>
</evidence>
<dbReference type="InterPro" id="IPR001610">
    <property type="entry name" value="PAC"/>
</dbReference>
<dbReference type="PANTHER" id="PTHR24422:SF10">
    <property type="entry name" value="CHEMOTAXIS PROTEIN METHYLTRANSFERASE 2"/>
    <property type="match status" value="1"/>
</dbReference>
<sequence length="433" mass="48920">MPFWKKTAVKSDNELQQNPDYDLVLALKQNLAYIEFDLQGNILEVNSLFLNTMGYSQEEELVGQHHRLFCDPRLVSKQEYSNFWKNLAHGQTQRNTFQRLKKDGSEIWIEATYMPIRDRSGKVYKVAKVAYDVTKEKNSADKQNAVFMALNRSSAVIRFTPDGHVKDANDNFLKATGYRLDEIVGKHHRLFCEDSFYKENPHFWRELAKGEFKSGLFHRRTRQGHDLWLEATYNPTFNEAGEVTQVVKFAADVTEQVLKAKATKEASQMAQQTSAETVRVAESGRDRIDEAATIANGIKESIIGANALMTDLSSQSQRITQIVTTINKIAEQTNLLALNAAIEAARAGEYGRGFAVVADEVRSLASNTSQATHEIDNIVKRNSQLTDQSSQTMEQIQAKVTEFNDMLLQTQALIEQIQNAAENVQQTVSEIVD</sequence>
<dbReference type="InterPro" id="IPR050903">
    <property type="entry name" value="Bact_Chemotaxis_MeTrfase"/>
</dbReference>
<dbReference type="GO" id="GO:0016020">
    <property type="term" value="C:membrane"/>
    <property type="evidence" value="ECO:0007669"/>
    <property type="project" value="InterPro"/>
</dbReference>
<dbReference type="NCBIfam" id="TIGR00229">
    <property type="entry name" value="sensory_box"/>
    <property type="match status" value="2"/>
</dbReference>
<reference evidence="4" key="1">
    <citation type="submission" date="2017-12" db="EMBL/GenBank/DDBJ databases">
        <title>FDA dAtabase for Regulatory Grade micrObial Sequences (FDA-ARGOS): Supporting development and validation of Infectious Disease Dx tests.</title>
        <authorList>
            <person name="Hoffmann M."/>
            <person name="Allard M."/>
            <person name="Evans P."/>
            <person name="Brown E."/>
            <person name="Tallon L.J."/>
            <person name="Sadzewicz L."/>
            <person name="Sengamalay N."/>
            <person name="Ott S."/>
            <person name="Godinez A."/>
            <person name="Nagaraj S."/>
            <person name="Vavikolanu K."/>
            <person name="Aluvathingal J."/>
            <person name="Nadendla S."/>
            <person name="Hobson J."/>
            <person name="Sichtig H."/>
        </authorList>
    </citation>
    <scope>NUCLEOTIDE SEQUENCE [LARGE SCALE GENOMIC DNA]</scope>
    <source>
        <strain evidence="4">FDAARGOS_113</strain>
    </source>
</reference>
<keyword evidence="1" id="KW-0807">Transducer</keyword>
<dbReference type="Gene3D" id="3.30.450.20">
    <property type="entry name" value="PAS domain"/>
    <property type="match status" value="2"/>
</dbReference>
<dbReference type="GO" id="GO:0007165">
    <property type="term" value="P:signal transduction"/>
    <property type="evidence" value="ECO:0007669"/>
    <property type="project" value="UniProtKB-KW"/>
</dbReference>
<dbReference type="Pfam" id="PF00015">
    <property type="entry name" value="MCPsignal"/>
    <property type="match status" value="1"/>
</dbReference>
<dbReference type="Pfam" id="PF08447">
    <property type="entry name" value="PAS_3"/>
    <property type="match status" value="1"/>
</dbReference>
<dbReference type="GO" id="GO:0006935">
    <property type="term" value="P:chemotaxis"/>
    <property type="evidence" value="ECO:0007669"/>
    <property type="project" value="UniProtKB-ARBA"/>
</dbReference>
<dbReference type="SUPFAM" id="SSF58104">
    <property type="entry name" value="Methyl-accepting chemotaxis protein (MCP) signaling domain"/>
    <property type="match status" value="1"/>
</dbReference>
<proteinExistence type="predicted"/>
<dbReference type="STRING" id="674.VM_07865"/>
<feature type="domain" description="PAC" evidence="3">
    <location>
        <begin position="210"/>
        <end position="265"/>
    </location>
</feature>
<evidence type="ECO:0000313" key="5">
    <source>
        <dbReference type="Proteomes" id="UP000053748"/>
    </source>
</evidence>
<dbReference type="Proteomes" id="UP000053748">
    <property type="component" value="Unassembled WGS sequence"/>
</dbReference>
<evidence type="ECO:0000259" key="2">
    <source>
        <dbReference type="PROSITE" id="PS50111"/>
    </source>
</evidence>
<dbReference type="SUPFAM" id="SSF55785">
    <property type="entry name" value="PYP-like sensor domain (PAS domain)"/>
    <property type="match status" value="2"/>
</dbReference>
<dbReference type="CDD" id="cd00130">
    <property type="entry name" value="PAS"/>
    <property type="match status" value="2"/>
</dbReference>
<dbReference type="PANTHER" id="PTHR24422">
    <property type="entry name" value="CHEMOTAXIS PROTEIN METHYLTRANSFERASE"/>
    <property type="match status" value="1"/>
</dbReference>
<dbReference type="PROSITE" id="PS50111">
    <property type="entry name" value="CHEMOTAXIS_TRANSDUC_2"/>
    <property type="match status" value="1"/>
</dbReference>
<dbReference type="AlphaFoldDB" id="A0A2J9V399"/>
<evidence type="ECO:0000256" key="1">
    <source>
        <dbReference type="PROSITE-ProRule" id="PRU00284"/>
    </source>
</evidence>
<evidence type="ECO:0000313" key="4">
    <source>
        <dbReference type="EMBL" id="PNM58242.1"/>
    </source>
</evidence>
<dbReference type="InterPro" id="IPR000014">
    <property type="entry name" value="PAS"/>
</dbReference>
<dbReference type="Pfam" id="PF08448">
    <property type="entry name" value="PAS_4"/>
    <property type="match status" value="1"/>
</dbReference>
<dbReference type="EMBL" id="LOSJ02000002">
    <property type="protein sequence ID" value="PNM58242.1"/>
    <property type="molecule type" value="Genomic_DNA"/>
</dbReference>
<dbReference type="InterPro" id="IPR000700">
    <property type="entry name" value="PAS-assoc_C"/>
</dbReference>
<dbReference type="Gene3D" id="1.10.287.950">
    <property type="entry name" value="Methyl-accepting chemotaxis protein"/>
    <property type="match status" value="1"/>
</dbReference>
<accession>A0A2J9V399</accession>
<feature type="domain" description="Methyl-accepting transducer" evidence="2">
    <location>
        <begin position="242"/>
        <end position="433"/>
    </location>
</feature>
<dbReference type="SMART" id="SM00086">
    <property type="entry name" value="PAC"/>
    <property type="match status" value="2"/>
</dbReference>